<sequence>MNNTIKVAMLNADLLSEERVCNNLTGSNALKPGLRDISPRATRRTTFRTSGACGGTAQRLAEESQVDRLVILTACYFHDIVSLPKNHPERSRSFGDGGRKNAGYSPVVIPDFPCDRYPAVYHAIEAHSFSAGISPQSAEAKIVQDADRLEALGAIGLARVFAVSGALNNILFDADDPFADRRKLDDKKYALDHFQCKLLRLPETMQTDKGKEMALHNAPLPRANLWPSLALSFAATRSRSMRRF</sequence>
<dbReference type="Pfam" id="PF01966">
    <property type="entry name" value="HD"/>
    <property type="match status" value="1"/>
</dbReference>
<dbReference type="InterPro" id="IPR003607">
    <property type="entry name" value="HD/PDEase_dom"/>
</dbReference>
<keyword evidence="2" id="KW-0378">Hydrolase</keyword>
<evidence type="ECO:0000313" key="2">
    <source>
        <dbReference type="EMBL" id="VFS58714.1"/>
    </source>
</evidence>
<accession>A0A485ACQ1</accession>
<dbReference type="SMART" id="SM00471">
    <property type="entry name" value="HDc"/>
    <property type="match status" value="1"/>
</dbReference>
<dbReference type="EMBL" id="CAADJE010000012">
    <property type="protein sequence ID" value="VFS58714.1"/>
    <property type="molecule type" value="Genomic_DNA"/>
</dbReference>
<organism evidence="2 3">
    <name type="scientific">Raoultella planticola</name>
    <name type="common">Klebsiella planticola</name>
    <dbReference type="NCBI Taxonomy" id="575"/>
    <lineage>
        <taxon>Bacteria</taxon>
        <taxon>Pseudomonadati</taxon>
        <taxon>Pseudomonadota</taxon>
        <taxon>Gammaproteobacteria</taxon>
        <taxon>Enterobacterales</taxon>
        <taxon>Enterobacteriaceae</taxon>
        <taxon>Klebsiella/Raoultella group</taxon>
        <taxon>Raoultella</taxon>
    </lineage>
</organism>
<dbReference type="SUPFAM" id="SSF109604">
    <property type="entry name" value="HD-domain/PDEase-like"/>
    <property type="match status" value="1"/>
</dbReference>
<name>A0A485ACQ1_RAOPL</name>
<dbReference type="CDD" id="cd00077">
    <property type="entry name" value="HDc"/>
    <property type="match status" value="1"/>
</dbReference>
<dbReference type="Gene3D" id="1.10.3210.50">
    <property type="match status" value="1"/>
</dbReference>
<proteinExistence type="predicted"/>
<evidence type="ECO:0000259" key="1">
    <source>
        <dbReference type="SMART" id="SM00471"/>
    </source>
</evidence>
<dbReference type="AlphaFoldDB" id="A0A485ACQ1"/>
<gene>
    <name evidence="2" type="primary">yedJ</name>
    <name evidence="2" type="ORF">NCTC12998_00880</name>
</gene>
<reference evidence="2 3" key="1">
    <citation type="submission" date="2019-03" db="EMBL/GenBank/DDBJ databases">
        <authorList>
            <consortium name="Pathogen Informatics"/>
        </authorList>
    </citation>
    <scope>NUCLEOTIDE SEQUENCE [LARGE SCALE GENOMIC DNA]</scope>
    <source>
        <strain evidence="2 3">NCTC12998</strain>
    </source>
</reference>
<dbReference type="PANTHER" id="PTHR33594">
    <property type="entry name" value="SUPERFAMILY HYDROLASE, PUTATIVE (AFU_ORTHOLOGUE AFUA_1G03035)-RELATED"/>
    <property type="match status" value="1"/>
</dbReference>
<protein>
    <submittedName>
        <fullName evidence="2">Putative hydrolase</fullName>
    </submittedName>
</protein>
<evidence type="ECO:0000313" key="3">
    <source>
        <dbReference type="Proteomes" id="UP000345637"/>
    </source>
</evidence>
<dbReference type="Proteomes" id="UP000345637">
    <property type="component" value="Unassembled WGS sequence"/>
</dbReference>
<dbReference type="PANTHER" id="PTHR33594:SF1">
    <property type="entry name" value="HD_PDEASE DOMAIN-CONTAINING PROTEIN"/>
    <property type="match status" value="1"/>
</dbReference>
<dbReference type="GO" id="GO:0016787">
    <property type="term" value="F:hydrolase activity"/>
    <property type="evidence" value="ECO:0007669"/>
    <property type="project" value="UniProtKB-KW"/>
</dbReference>
<dbReference type="InterPro" id="IPR006674">
    <property type="entry name" value="HD_domain"/>
</dbReference>
<feature type="domain" description="HD/PDEase" evidence="1">
    <location>
        <begin position="42"/>
        <end position="161"/>
    </location>
</feature>